<sequence>MVSVQHVARRAPMATPQVYAAPMAEFATDSFDGAVEVFA</sequence>
<accession>A0A5S9NWA9</accession>
<evidence type="ECO:0000313" key="2">
    <source>
        <dbReference type="Proteomes" id="UP000430146"/>
    </source>
</evidence>
<organism evidence="1 2">
    <name type="scientific">Mycolicibacterium vanbaalenii</name>
    <name type="common">Mycobacterium vanbaalenii</name>
    <dbReference type="NCBI Taxonomy" id="110539"/>
    <lineage>
        <taxon>Bacteria</taxon>
        <taxon>Bacillati</taxon>
        <taxon>Actinomycetota</taxon>
        <taxon>Actinomycetes</taxon>
        <taxon>Mycobacteriales</taxon>
        <taxon>Mycobacteriaceae</taxon>
        <taxon>Mycolicibacterium</taxon>
    </lineage>
</organism>
<reference evidence="1 2" key="1">
    <citation type="submission" date="2019-11" db="EMBL/GenBank/DDBJ databases">
        <authorList>
            <person name="Holert J."/>
        </authorList>
    </citation>
    <scope>NUCLEOTIDE SEQUENCE [LARGE SCALE GENOMIC DNA]</scope>
    <source>
        <strain evidence="1">BC8_1</strain>
    </source>
</reference>
<name>A0A5S9NWA9_MYCVN</name>
<proteinExistence type="predicted"/>
<dbReference type="EMBL" id="CACSIP010000004">
    <property type="protein sequence ID" value="CAA0095025.1"/>
    <property type="molecule type" value="Genomic_DNA"/>
</dbReference>
<protein>
    <submittedName>
        <fullName evidence="1">Uncharacterized protein</fullName>
    </submittedName>
</protein>
<dbReference type="AlphaFoldDB" id="A0A5S9NWA9"/>
<dbReference type="Proteomes" id="UP000430146">
    <property type="component" value="Unassembled WGS sequence"/>
</dbReference>
<keyword evidence="2" id="KW-1185">Reference proteome</keyword>
<gene>
    <name evidence="1" type="ORF">AELLOGFF_02922</name>
</gene>
<evidence type="ECO:0000313" key="1">
    <source>
        <dbReference type="EMBL" id="CAA0095025.1"/>
    </source>
</evidence>